<proteinExistence type="predicted"/>
<evidence type="ECO:0000313" key="2">
    <source>
        <dbReference type="Proteomes" id="UP000053989"/>
    </source>
</evidence>
<reference evidence="1 2" key="1">
    <citation type="submission" date="2014-04" db="EMBL/GenBank/DDBJ databases">
        <authorList>
            <consortium name="DOE Joint Genome Institute"/>
            <person name="Kuo A."/>
            <person name="Kohler A."/>
            <person name="Nagy L.G."/>
            <person name="Floudas D."/>
            <person name="Copeland A."/>
            <person name="Barry K.W."/>
            <person name="Cichocki N."/>
            <person name="Veneault-Fourrey C."/>
            <person name="LaButti K."/>
            <person name="Lindquist E.A."/>
            <person name="Lipzen A."/>
            <person name="Lundell T."/>
            <person name="Morin E."/>
            <person name="Murat C."/>
            <person name="Sun H."/>
            <person name="Tunlid A."/>
            <person name="Henrissat B."/>
            <person name="Grigoriev I.V."/>
            <person name="Hibbett D.S."/>
            <person name="Martin F."/>
            <person name="Nordberg H.P."/>
            <person name="Cantor M.N."/>
            <person name="Hua S.X."/>
        </authorList>
    </citation>
    <scope>NUCLEOTIDE SEQUENCE [LARGE SCALE GENOMIC DNA]</scope>
    <source>
        <strain evidence="1 2">Foug A</strain>
    </source>
</reference>
<accession>A0A0C3AXN2</accession>
<dbReference type="Proteomes" id="UP000053989">
    <property type="component" value="Unassembled WGS sequence"/>
</dbReference>
<organism evidence="1 2">
    <name type="scientific">Scleroderma citrinum Foug A</name>
    <dbReference type="NCBI Taxonomy" id="1036808"/>
    <lineage>
        <taxon>Eukaryota</taxon>
        <taxon>Fungi</taxon>
        <taxon>Dikarya</taxon>
        <taxon>Basidiomycota</taxon>
        <taxon>Agaricomycotina</taxon>
        <taxon>Agaricomycetes</taxon>
        <taxon>Agaricomycetidae</taxon>
        <taxon>Boletales</taxon>
        <taxon>Sclerodermatineae</taxon>
        <taxon>Sclerodermataceae</taxon>
        <taxon>Scleroderma</taxon>
    </lineage>
</organism>
<dbReference type="InParanoid" id="A0A0C3AXN2"/>
<protein>
    <submittedName>
        <fullName evidence="1">Uncharacterized protein</fullName>
    </submittedName>
</protein>
<gene>
    <name evidence="1" type="ORF">SCLCIDRAFT_723447</name>
</gene>
<dbReference type="AlphaFoldDB" id="A0A0C3AXN2"/>
<reference evidence="2" key="2">
    <citation type="submission" date="2015-01" db="EMBL/GenBank/DDBJ databases">
        <title>Evolutionary Origins and Diversification of the Mycorrhizal Mutualists.</title>
        <authorList>
            <consortium name="DOE Joint Genome Institute"/>
            <consortium name="Mycorrhizal Genomics Consortium"/>
            <person name="Kohler A."/>
            <person name="Kuo A."/>
            <person name="Nagy L.G."/>
            <person name="Floudas D."/>
            <person name="Copeland A."/>
            <person name="Barry K.W."/>
            <person name="Cichocki N."/>
            <person name="Veneault-Fourrey C."/>
            <person name="LaButti K."/>
            <person name="Lindquist E.A."/>
            <person name="Lipzen A."/>
            <person name="Lundell T."/>
            <person name="Morin E."/>
            <person name="Murat C."/>
            <person name="Riley R."/>
            <person name="Ohm R."/>
            <person name="Sun H."/>
            <person name="Tunlid A."/>
            <person name="Henrissat B."/>
            <person name="Grigoriev I.V."/>
            <person name="Hibbett D.S."/>
            <person name="Martin F."/>
        </authorList>
    </citation>
    <scope>NUCLEOTIDE SEQUENCE [LARGE SCALE GENOMIC DNA]</scope>
    <source>
        <strain evidence="2">Foug A</strain>
    </source>
</reference>
<dbReference type="EMBL" id="KN822006">
    <property type="protein sequence ID" value="KIM69737.1"/>
    <property type="molecule type" value="Genomic_DNA"/>
</dbReference>
<sequence length="63" mass="6700">MYNTTSGGSVDSMQVNEALLASADLRRHLLAASLIFGIEGSLDVVKRESFVDQLSGGAPVFQE</sequence>
<keyword evidence="2" id="KW-1185">Reference proteome</keyword>
<evidence type="ECO:0000313" key="1">
    <source>
        <dbReference type="EMBL" id="KIM69737.1"/>
    </source>
</evidence>
<name>A0A0C3AXN2_9AGAM</name>
<dbReference type="HOGENOM" id="CLU_2887119_0_0_1"/>